<dbReference type="EMBL" id="JAUTWS010000109">
    <property type="protein sequence ID" value="MDO9713660.1"/>
    <property type="molecule type" value="Genomic_DNA"/>
</dbReference>
<gene>
    <name evidence="1" type="ORF">Q7A36_35430</name>
</gene>
<dbReference type="Gene3D" id="3.40.1000.10">
    <property type="entry name" value="Mog1/PsbP, alpha/beta/alpha sandwich"/>
    <property type="match status" value="1"/>
</dbReference>
<evidence type="ECO:0000313" key="2">
    <source>
        <dbReference type="Proteomes" id="UP001243009"/>
    </source>
</evidence>
<accession>A0ABT9EC98</accession>
<reference evidence="1 2" key="1">
    <citation type="submission" date="2023-08" db="EMBL/GenBank/DDBJ databases">
        <title>The draft genome sequence of Paracraurococcus sp. LOR1-02.</title>
        <authorList>
            <person name="Kingkaew E."/>
            <person name="Tanasupawat S."/>
        </authorList>
    </citation>
    <scope>NUCLEOTIDE SEQUENCE [LARGE SCALE GENOMIC DNA]</scope>
    <source>
        <strain evidence="1 2">LOR1-02</strain>
    </source>
</reference>
<protein>
    <recommendedName>
        <fullName evidence="3">Lipoprotein</fullName>
    </recommendedName>
</protein>
<evidence type="ECO:0000313" key="1">
    <source>
        <dbReference type="EMBL" id="MDO9713660.1"/>
    </source>
</evidence>
<evidence type="ECO:0008006" key="3">
    <source>
        <dbReference type="Google" id="ProtNLM"/>
    </source>
</evidence>
<sequence>MLLLAKIRFLVEKRSMRTVALTALLVLAGCTTYKPMGFAGGFREVQLAQNAYRIETRGNAFASAEKVSEMAVVRAAELAQQRGFRSFIVMDSEDYEQQGSAVMGSGTYSSNTAVYGNLFGATAVTSGAYTPPPTFNYSKPRTSLVVRMFRSGEPGAQNGLESAEVLRTLGPRVGYQPPTVPVLANASAVMPVAPGGSPASAPPVTDRPVMPVSVSVAPARATDVATPSSVATSQDGRVRLTLPLGWAVSPPPAALAHVQIHARHAEFGSFLIVTTDNRADIVDMHQYGETLRSGVVARLSGAQGTEVGRINVKGRSAIRFTVIGVAGGVRLRYMLTAIEFGDQILKLTTWATESAFSPHALEFEALSDGLSTGSARVAQAR</sequence>
<dbReference type="RefSeq" id="WP_305108516.1">
    <property type="nucleotide sequence ID" value="NZ_JAUTWS010000109.1"/>
</dbReference>
<keyword evidence="2" id="KW-1185">Reference proteome</keyword>
<dbReference type="Proteomes" id="UP001243009">
    <property type="component" value="Unassembled WGS sequence"/>
</dbReference>
<organism evidence="1 2">
    <name type="scientific">Paracraurococcus lichenis</name>
    <dbReference type="NCBI Taxonomy" id="3064888"/>
    <lineage>
        <taxon>Bacteria</taxon>
        <taxon>Pseudomonadati</taxon>
        <taxon>Pseudomonadota</taxon>
        <taxon>Alphaproteobacteria</taxon>
        <taxon>Acetobacterales</taxon>
        <taxon>Roseomonadaceae</taxon>
        <taxon>Paracraurococcus</taxon>
    </lineage>
</organism>
<name>A0ABT9EC98_9PROT</name>
<dbReference type="NCBIfam" id="NF047637">
    <property type="entry name" value="lipo_CC0125"/>
    <property type="match status" value="1"/>
</dbReference>
<comment type="caution">
    <text evidence="1">The sequence shown here is derived from an EMBL/GenBank/DDBJ whole genome shotgun (WGS) entry which is preliminary data.</text>
</comment>
<dbReference type="PROSITE" id="PS51257">
    <property type="entry name" value="PROKAR_LIPOPROTEIN"/>
    <property type="match status" value="1"/>
</dbReference>
<proteinExistence type="predicted"/>